<evidence type="ECO:0000256" key="1">
    <source>
        <dbReference type="ARBA" id="ARBA00008791"/>
    </source>
</evidence>
<evidence type="ECO:0000313" key="6">
    <source>
        <dbReference type="Proteomes" id="UP001458946"/>
    </source>
</evidence>
<dbReference type="PRINTS" id="PR01438">
    <property type="entry name" value="UNVRSLSTRESS"/>
</dbReference>
<dbReference type="CDD" id="cd00293">
    <property type="entry name" value="USP-like"/>
    <property type="match status" value="1"/>
</dbReference>
<dbReference type="InterPro" id="IPR006015">
    <property type="entry name" value="Universal_stress_UspA"/>
</dbReference>
<accession>A0ABP9V6C1</accession>
<dbReference type="PANTHER" id="PTHR46268">
    <property type="entry name" value="STRESS RESPONSE PROTEIN NHAX"/>
    <property type="match status" value="1"/>
</dbReference>
<evidence type="ECO:0000256" key="2">
    <source>
        <dbReference type="ARBA" id="ARBA00022741"/>
    </source>
</evidence>
<comment type="similarity">
    <text evidence="1">Belongs to the universal stress protein A family.</text>
</comment>
<dbReference type="RefSeq" id="WP_353540774.1">
    <property type="nucleotide sequence ID" value="NZ_BAABRN010000004.1"/>
</dbReference>
<name>A0ABP9V6C1_9DEIO</name>
<gene>
    <name evidence="5" type="ORF">Dxin01_00516</name>
</gene>
<dbReference type="SUPFAM" id="SSF52402">
    <property type="entry name" value="Adenine nucleotide alpha hydrolases-like"/>
    <property type="match status" value="1"/>
</dbReference>
<keyword evidence="2" id="KW-0547">Nucleotide-binding</keyword>
<organism evidence="5 6">
    <name type="scientific">Deinococcus xinjiangensis</name>
    <dbReference type="NCBI Taxonomy" id="457454"/>
    <lineage>
        <taxon>Bacteria</taxon>
        <taxon>Thermotogati</taxon>
        <taxon>Deinococcota</taxon>
        <taxon>Deinococci</taxon>
        <taxon>Deinococcales</taxon>
        <taxon>Deinococcaceae</taxon>
        <taxon>Deinococcus</taxon>
    </lineage>
</organism>
<sequence>MTKILATTDASTLGQQGVKHAMALAKALGAEVTVLTIQADPSPGIAGEFGYIPPMSPEDLLAQEQELRAELSRDFPDLVTRVERSSGRSVWQAILDAAKAQDAALIVMSTHGRTGLGRVLLGSVAEAVVQHSPIPVLLVKGDQAVTKWGK</sequence>
<feature type="domain" description="UspA" evidence="4">
    <location>
        <begin position="2"/>
        <end position="140"/>
    </location>
</feature>
<proteinExistence type="inferred from homology"/>
<evidence type="ECO:0000256" key="3">
    <source>
        <dbReference type="ARBA" id="ARBA00022840"/>
    </source>
</evidence>
<dbReference type="Gene3D" id="3.40.50.12370">
    <property type="match status" value="1"/>
</dbReference>
<protein>
    <recommendedName>
        <fullName evidence="4">UspA domain-containing protein</fullName>
    </recommendedName>
</protein>
<keyword evidence="6" id="KW-1185">Reference proteome</keyword>
<evidence type="ECO:0000313" key="5">
    <source>
        <dbReference type="EMBL" id="GAA5500791.1"/>
    </source>
</evidence>
<keyword evidence="3" id="KW-0067">ATP-binding</keyword>
<reference evidence="5 6" key="1">
    <citation type="submission" date="2024-02" db="EMBL/GenBank/DDBJ databases">
        <title>Deinococcus xinjiangensis NBRC 107630.</title>
        <authorList>
            <person name="Ichikawa N."/>
            <person name="Katano-Makiyama Y."/>
            <person name="Hidaka K."/>
        </authorList>
    </citation>
    <scope>NUCLEOTIDE SEQUENCE [LARGE SCALE GENOMIC DNA]</scope>
    <source>
        <strain evidence="5 6">NBRC 107630</strain>
    </source>
</reference>
<dbReference type="InterPro" id="IPR006016">
    <property type="entry name" value="UspA"/>
</dbReference>
<dbReference type="EMBL" id="BAABRN010000004">
    <property type="protein sequence ID" value="GAA5500791.1"/>
    <property type="molecule type" value="Genomic_DNA"/>
</dbReference>
<dbReference type="Proteomes" id="UP001458946">
    <property type="component" value="Unassembled WGS sequence"/>
</dbReference>
<dbReference type="PANTHER" id="PTHR46268:SF27">
    <property type="entry name" value="UNIVERSAL STRESS PROTEIN RV2623"/>
    <property type="match status" value="1"/>
</dbReference>
<evidence type="ECO:0000259" key="4">
    <source>
        <dbReference type="Pfam" id="PF00582"/>
    </source>
</evidence>
<dbReference type="Pfam" id="PF00582">
    <property type="entry name" value="Usp"/>
    <property type="match status" value="1"/>
</dbReference>
<comment type="caution">
    <text evidence="5">The sequence shown here is derived from an EMBL/GenBank/DDBJ whole genome shotgun (WGS) entry which is preliminary data.</text>
</comment>